<accession>A0AAQ3M2Z2</accession>
<gene>
    <name evidence="10" type="ORF">R9X50_00319600</name>
</gene>
<evidence type="ECO:0000313" key="10">
    <source>
        <dbReference type="EMBL" id="WPH00369.1"/>
    </source>
</evidence>
<feature type="compositionally biased region" description="Polar residues" evidence="8">
    <location>
        <begin position="582"/>
        <end position="594"/>
    </location>
</feature>
<sequence>MARVQGLLRQQAQPSTALRHGHGSRDPPGRNAQRETGLVRFRHPLSAKARASSRATQRDGETATDKNLILPRESPSPPPPPASPAVSQSSFVSCGEPLCPYLFLHILPHAALAPQFCRGSLRCDLHRKTHDLPSIASEQTTTSLTGPKQPTTTICHLGTTLPKQNTYSRSAGVCPTPGHRNMQFEAPIAINMNHDMANQPHYASQNLYVPNGNGRIKSETGSDRGVSPHTSEHSSRYSSQTPQNPITYQQIAAQLSGGMRYPSPSQMQQQGNMPLIQHSYHPTGTPDQSYPHQQQAQMGAVQQQPLPQDPNQQLENGRTSTGSSGLPKAFACSTCAKGFARRSDLARHERIHSGIRPHVCDHPGCGKQFIQRSALTVHSRVHTGEKPHMCERCGKPFSDSSSLARHRRIHSGKRPYKCPYADCQKTFTRRTTLTRHQNHHTGTIEESEAATAAALASRVSMAGQRSRGSDEEYSENGKSPMPQQPDRPSSVSPASAMNGMPQLNRQTSDYYMNAMNGGMAAVPPHMRNELQPTSRPQSPAQFHVPSSQAQRPTLTSNPSAGYNPPQILEPPTANGQQGGSGTNSPHNMNAQMGWQSPHAALQQQQQHQGDYAYDVQNQAFAGGVSVNNMPGYYAQQRPHSTGPIDYGLRNPAELWQHQA</sequence>
<feature type="region of interest" description="Disordered" evidence="8">
    <location>
        <begin position="204"/>
        <end position="245"/>
    </location>
</feature>
<feature type="region of interest" description="Disordered" evidence="8">
    <location>
        <begin position="522"/>
        <end position="609"/>
    </location>
</feature>
<keyword evidence="4" id="KW-0862">Zinc</keyword>
<dbReference type="GO" id="GO:0005667">
    <property type="term" value="C:transcription regulator complex"/>
    <property type="evidence" value="ECO:0007669"/>
    <property type="project" value="TreeGrafter"/>
</dbReference>
<comment type="similarity">
    <text evidence="5">Belongs to the pacC/RIM101 family.</text>
</comment>
<feature type="compositionally biased region" description="Low complexity" evidence="8">
    <location>
        <begin position="293"/>
        <end position="314"/>
    </location>
</feature>
<organism evidence="10 11">
    <name type="scientific">Acrodontium crateriforme</name>
    <dbReference type="NCBI Taxonomy" id="150365"/>
    <lineage>
        <taxon>Eukaryota</taxon>
        <taxon>Fungi</taxon>
        <taxon>Dikarya</taxon>
        <taxon>Ascomycota</taxon>
        <taxon>Pezizomycotina</taxon>
        <taxon>Dothideomycetes</taxon>
        <taxon>Dothideomycetidae</taxon>
        <taxon>Mycosphaerellales</taxon>
        <taxon>Teratosphaeriaceae</taxon>
        <taxon>Acrodontium</taxon>
    </lineage>
</organism>
<feature type="region of interest" description="Disordered" evidence="8">
    <location>
        <begin position="434"/>
        <end position="502"/>
    </location>
</feature>
<dbReference type="Pfam" id="PF00096">
    <property type="entry name" value="zf-C2H2"/>
    <property type="match status" value="4"/>
</dbReference>
<feature type="compositionally biased region" description="Polar residues" evidence="8">
    <location>
        <begin position="315"/>
        <end position="324"/>
    </location>
</feature>
<dbReference type="GO" id="GO:0005634">
    <property type="term" value="C:nucleus"/>
    <property type="evidence" value="ECO:0007669"/>
    <property type="project" value="UniProtKB-ARBA"/>
</dbReference>
<dbReference type="InterPro" id="IPR013087">
    <property type="entry name" value="Znf_C2H2_type"/>
</dbReference>
<dbReference type="FunFam" id="3.30.160.60:FF:000340">
    <property type="entry name" value="zinc finger protein 473 isoform X1"/>
    <property type="match status" value="1"/>
</dbReference>
<dbReference type="PROSITE" id="PS00028">
    <property type="entry name" value="ZINC_FINGER_C2H2_1"/>
    <property type="match status" value="4"/>
</dbReference>
<dbReference type="InterPro" id="IPR036236">
    <property type="entry name" value="Znf_C2H2_sf"/>
</dbReference>
<dbReference type="GO" id="GO:0000981">
    <property type="term" value="F:DNA-binding transcription factor activity, RNA polymerase II-specific"/>
    <property type="evidence" value="ECO:0007669"/>
    <property type="project" value="UniProtKB-ARBA"/>
</dbReference>
<keyword evidence="11" id="KW-1185">Reference proteome</keyword>
<evidence type="ECO:0000256" key="8">
    <source>
        <dbReference type="SAM" id="MobiDB-lite"/>
    </source>
</evidence>
<evidence type="ECO:0000256" key="4">
    <source>
        <dbReference type="ARBA" id="ARBA00022833"/>
    </source>
</evidence>
<feature type="region of interest" description="Disordered" evidence="8">
    <location>
        <begin position="276"/>
        <end position="325"/>
    </location>
</feature>
<evidence type="ECO:0000256" key="2">
    <source>
        <dbReference type="ARBA" id="ARBA00022737"/>
    </source>
</evidence>
<name>A0AAQ3M2Z2_9PEZI</name>
<dbReference type="PANTHER" id="PTHR14003">
    <property type="entry name" value="TRANSCRIPTIONAL REPRESSOR PROTEIN YY"/>
    <property type="match status" value="1"/>
</dbReference>
<dbReference type="Proteomes" id="UP001303373">
    <property type="component" value="Chromosome 4"/>
</dbReference>
<evidence type="ECO:0000256" key="5">
    <source>
        <dbReference type="ARBA" id="ARBA00038089"/>
    </source>
</evidence>
<feature type="compositionally biased region" description="Pro residues" evidence="8">
    <location>
        <begin position="74"/>
        <end position="83"/>
    </location>
</feature>
<dbReference type="Gene3D" id="3.30.160.60">
    <property type="entry name" value="Classic Zinc Finger"/>
    <property type="match status" value="4"/>
</dbReference>
<reference evidence="10 11" key="1">
    <citation type="submission" date="2023-11" db="EMBL/GenBank/DDBJ databases">
        <title>An acidophilic fungus is an integral part of prey digestion in a carnivorous sundew plant.</title>
        <authorList>
            <person name="Tsai I.J."/>
        </authorList>
    </citation>
    <scope>NUCLEOTIDE SEQUENCE [LARGE SCALE GENOMIC DNA]</scope>
    <source>
        <strain evidence="10">169a</strain>
    </source>
</reference>
<feature type="compositionally biased region" description="Polar residues" evidence="8">
    <location>
        <begin position="280"/>
        <end position="292"/>
    </location>
</feature>
<keyword evidence="3 7" id="KW-0863">Zinc-finger</keyword>
<keyword evidence="1" id="KW-0479">Metal-binding</keyword>
<dbReference type="EMBL" id="CP138583">
    <property type="protein sequence ID" value="WPH00369.1"/>
    <property type="molecule type" value="Genomic_DNA"/>
</dbReference>
<proteinExistence type="inferred from homology"/>
<feature type="domain" description="C2H2-type" evidence="9">
    <location>
        <begin position="358"/>
        <end position="387"/>
    </location>
</feature>
<feature type="compositionally biased region" description="Polar residues" evidence="8">
    <location>
        <begin position="486"/>
        <end position="502"/>
    </location>
</feature>
<feature type="region of interest" description="Disordered" evidence="8">
    <location>
        <begin position="1"/>
        <end position="89"/>
    </location>
</feature>
<dbReference type="FunFam" id="3.30.160.60:FF:000125">
    <property type="entry name" value="Putative zinc finger protein 143"/>
    <property type="match status" value="1"/>
</dbReference>
<feature type="domain" description="C2H2-type" evidence="9">
    <location>
        <begin position="330"/>
        <end position="357"/>
    </location>
</feature>
<feature type="compositionally biased region" description="Polar residues" evidence="8">
    <location>
        <begin position="530"/>
        <end position="560"/>
    </location>
</feature>
<keyword evidence="2" id="KW-0677">Repeat</keyword>
<dbReference type="PANTHER" id="PTHR14003:SF20">
    <property type="entry name" value="FINGER DOMAIN PROTEIN, PUTATIVE (AFU_ORTHOLOGUE AFUA_4G10380)-RELATED"/>
    <property type="match status" value="1"/>
</dbReference>
<feature type="compositionally biased region" description="Low complexity" evidence="8">
    <location>
        <begin position="449"/>
        <end position="462"/>
    </location>
</feature>
<feature type="domain" description="C2H2-type" evidence="9">
    <location>
        <begin position="388"/>
        <end position="415"/>
    </location>
</feature>
<evidence type="ECO:0000256" key="7">
    <source>
        <dbReference type="PROSITE-ProRule" id="PRU00042"/>
    </source>
</evidence>
<feature type="compositionally biased region" description="Polar residues" evidence="8">
    <location>
        <begin position="236"/>
        <end position="245"/>
    </location>
</feature>
<evidence type="ECO:0000256" key="3">
    <source>
        <dbReference type="ARBA" id="ARBA00022771"/>
    </source>
</evidence>
<dbReference type="GO" id="GO:0008270">
    <property type="term" value="F:zinc ion binding"/>
    <property type="evidence" value="ECO:0007669"/>
    <property type="project" value="UniProtKB-KW"/>
</dbReference>
<evidence type="ECO:0000313" key="11">
    <source>
        <dbReference type="Proteomes" id="UP001303373"/>
    </source>
</evidence>
<dbReference type="GO" id="GO:0000978">
    <property type="term" value="F:RNA polymerase II cis-regulatory region sequence-specific DNA binding"/>
    <property type="evidence" value="ECO:0007669"/>
    <property type="project" value="TreeGrafter"/>
</dbReference>
<dbReference type="SMART" id="SM00355">
    <property type="entry name" value="ZnF_C2H2"/>
    <property type="match status" value="4"/>
</dbReference>
<dbReference type="GO" id="GO:0000785">
    <property type="term" value="C:chromatin"/>
    <property type="evidence" value="ECO:0007669"/>
    <property type="project" value="TreeGrafter"/>
</dbReference>
<evidence type="ECO:0000256" key="1">
    <source>
        <dbReference type="ARBA" id="ARBA00022723"/>
    </source>
</evidence>
<dbReference type="FunFam" id="3.30.160.60:FF:000690">
    <property type="entry name" value="Zinc finger protein 354C"/>
    <property type="match status" value="1"/>
</dbReference>
<protein>
    <recommendedName>
        <fullName evidence="6">pH-response transcription factor pacC/RIM101</fullName>
    </recommendedName>
</protein>
<dbReference type="AlphaFoldDB" id="A0AAQ3M2Z2"/>
<dbReference type="PROSITE" id="PS50157">
    <property type="entry name" value="ZINC_FINGER_C2H2_2"/>
    <property type="match status" value="4"/>
</dbReference>
<evidence type="ECO:0000256" key="6">
    <source>
        <dbReference type="ARBA" id="ARBA00039490"/>
    </source>
</evidence>
<feature type="domain" description="C2H2-type" evidence="9">
    <location>
        <begin position="416"/>
        <end position="445"/>
    </location>
</feature>
<evidence type="ECO:0000259" key="9">
    <source>
        <dbReference type="PROSITE" id="PS50157"/>
    </source>
</evidence>
<dbReference type="SUPFAM" id="SSF57667">
    <property type="entry name" value="beta-beta-alpha zinc fingers"/>
    <property type="match status" value="2"/>
</dbReference>